<comment type="caution">
    <text evidence="3">The sequence shown here is derived from an EMBL/GenBank/DDBJ whole genome shotgun (WGS) entry which is preliminary data.</text>
</comment>
<feature type="region of interest" description="Disordered" evidence="1">
    <location>
        <begin position="1"/>
        <end position="27"/>
    </location>
</feature>
<dbReference type="RefSeq" id="WP_367478568.1">
    <property type="nucleotide sequence ID" value="NZ_JBEPFV010000018.1"/>
</dbReference>
<dbReference type="Proteomes" id="UP001598300">
    <property type="component" value="Unassembled WGS sequence"/>
</dbReference>
<dbReference type="Pfam" id="PF04149">
    <property type="entry name" value="DUF397"/>
    <property type="match status" value="1"/>
</dbReference>
<evidence type="ECO:0000313" key="4">
    <source>
        <dbReference type="Proteomes" id="UP001598300"/>
    </source>
</evidence>
<evidence type="ECO:0000259" key="2">
    <source>
        <dbReference type="Pfam" id="PF04149"/>
    </source>
</evidence>
<dbReference type="EMBL" id="JBHXPM010000002">
    <property type="protein sequence ID" value="MFD3955002.1"/>
    <property type="molecule type" value="Genomic_DNA"/>
</dbReference>
<name>A0ABW6DQ02_9ACTN</name>
<keyword evidence="4" id="KW-1185">Reference proteome</keyword>
<gene>
    <name evidence="3" type="ORF">ACFWR3_02825</name>
</gene>
<reference evidence="3 4" key="1">
    <citation type="submission" date="2024-09" db="EMBL/GenBank/DDBJ databases">
        <title>The Natural Products Discovery Center: Release of the First 8490 Sequenced Strains for Exploring Actinobacteria Biosynthetic Diversity.</title>
        <authorList>
            <person name="Kalkreuter E."/>
            <person name="Kautsar S.A."/>
            <person name="Yang D."/>
            <person name="Bader C.D."/>
            <person name="Teijaro C.N."/>
            <person name="Fluegel L."/>
            <person name="Davis C.M."/>
            <person name="Simpson J.R."/>
            <person name="Lauterbach L."/>
            <person name="Steele A.D."/>
            <person name="Gui C."/>
            <person name="Meng S."/>
            <person name="Li G."/>
            <person name="Viehrig K."/>
            <person name="Ye F."/>
            <person name="Su P."/>
            <person name="Kiefer A.F."/>
            <person name="Nichols A."/>
            <person name="Cepeda A.J."/>
            <person name="Yan W."/>
            <person name="Fan B."/>
            <person name="Jiang Y."/>
            <person name="Adhikari A."/>
            <person name="Zheng C.-J."/>
            <person name="Schuster L."/>
            <person name="Cowan T.M."/>
            <person name="Smanski M.J."/>
            <person name="Chevrette M.G."/>
            <person name="De Carvalho L.P.S."/>
            <person name="Shen B."/>
        </authorList>
    </citation>
    <scope>NUCLEOTIDE SEQUENCE [LARGE SCALE GENOMIC DNA]</scope>
    <source>
        <strain evidence="3 4">NPDC058584</strain>
    </source>
</reference>
<accession>A0ABW6DQ02</accession>
<protein>
    <submittedName>
        <fullName evidence="3">DUF397 domain-containing protein</fullName>
    </submittedName>
</protein>
<evidence type="ECO:0000256" key="1">
    <source>
        <dbReference type="SAM" id="MobiDB-lite"/>
    </source>
</evidence>
<dbReference type="InterPro" id="IPR007278">
    <property type="entry name" value="DUF397"/>
</dbReference>
<proteinExistence type="predicted"/>
<feature type="region of interest" description="Disordered" evidence="1">
    <location>
        <begin position="121"/>
        <end position="143"/>
    </location>
</feature>
<feature type="domain" description="DUF397" evidence="2">
    <location>
        <begin position="66"/>
        <end position="105"/>
    </location>
</feature>
<evidence type="ECO:0000313" key="3">
    <source>
        <dbReference type="EMBL" id="MFD3955002.1"/>
    </source>
</evidence>
<organism evidence="3 4">
    <name type="scientific">Streptomyces bacillaris</name>
    <dbReference type="NCBI Taxonomy" id="68179"/>
    <lineage>
        <taxon>Bacteria</taxon>
        <taxon>Bacillati</taxon>
        <taxon>Actinomycetota</taxon>
        <taxon>Actinomycetes</taxon>
        <taxon>Kitasatosporales</taxon>
        <taxon>Streptomycetaceae</taxon>
        <taxon>Streptomyces</taxon>
    </lineage>
</organism>
<sequence>MAIQLSVRETYGRPLPSTSAGVTKGDPCSGPAGVSWANGTSQPTGSARVGFSVCEVAHQQLQRRTGGCVDVAPNLPHVVPVRDSKRSIGPAIAFGHHVWRGFVRELLCLTLGAVHGMHDETPRSIGNPVAKVKRWHRSGAGDP</sequence>